<proteinExistence type="predicted"/>
<accession>A0A0F9K7G6</accession>
<dbReference type="EMBL" id="LAZR01008544">
    <property type="protein sequence ID" value="KKM78094.1"/>
    <property type="molecule type" value="Genomic_DNA"/>
</dbReference>
<dbReference type="AlphaFoldDB" id="A0A0F9K7G6"/>
<name>A0A0F9K7G6_9ZZZZ</name>
<sequence>MGLENPTYISDFVITNPVGATDFLDKGDDHIRNIKKALLAGMNGVLGMADAVPTPLTIASGTITPAADTNSFFSLTGQTIPDTLDTIAHTNLYNGGFILIKNAGTDSITLSHNTSAT</sequence>
<comment type="caution">
    <text evidence="1">The sequence shown here is derived from an EMBL/GenBank/DDBJ whole genome shotgun (WGS) entry which is preliminary data.</text>
</comment>
<protein>
    <submittedName>
        <fullName evidence="1">Uncharacterized protein</fullName>
    </submittedName>
</protein>
<organism evidence="1">
    <name type="scientific">marine sediment metagenome</name>
    <dbReference type="NCBI Taxonomy" id="412755"/>
    <lineage>
        <taxon>unclassified sequences</taxon>
        <taxon>metagenomes</taxon>
        <taxon>ecological metagenomes</taxon>
    </lineage>
</organism>
<gene>
    <name evidence="1" type="ORF">LCGC14_1363500</name>
</gene>
<reference evidence="1" key="1">
    <citation type="journal article" date="2015" name="Nature">
        <title>Complex archaea that bridge the gap between prokaryotes and eukaryotes.</title>
        <authorList>
            <person name="Spang A."/>
            <person name="Saw J.H."/>
            <person name="Jorgensen S.L."/>
            <person name="Zaremba-Niedzwiedzka K."/>
            <person name="Martijn J."/>
            <person name="Lind A.E."/>
            <person name="van Eijk R."/>
            <person name="Schleper C."/>
            <person name="Guy L."/>
            <person name="Ettema T.J."/>
        </authorList>
    </citation>
    <scope>NUCLEOTIDE SEQUENCE</scope>
</reference>
<feature type="non-terminal residue" evidence="1">
    <location>
        <position position="117"/>
    </location>
</feature>
<evidence type="ECO:0000313" key="1">
    <source>
        <dbReference type="EMBL" id="KKM78094.1"/>
    </source>
</evidence>